<dbReference type="InterPro" id="IPR027417">
    <property type="entry name" value="P-loop_NTPase"/>
</dbReference>
<dbReference type="RefSeq" id="WP_174192618.1">
    <property type="nucleotide sequence ID" value="NZ_CP046051.1"/>
</dbReference>
<sequence>MRFSKQQLRAMSWWCPGSGDEQKDAVICDGAVRSGKTLCMGLGFVCWAMACFSDKSFALCGKTVRSLKRNLVTTLLPALSAAGFEYTVKGSENLLMVSAGQLKNRFYLFGGRDSSSAALIQGITLAGVLFDEAALLPREFVQQALARCSVEGSRFWFNCNPEGPQHWFYTEWIQKAAEKNALYLHFTMEDNPSLSPRMRARYRNLYTGTFYERYILGRWAAAEGLIYPFMTDKMAADNPKTCTEYVVSCDYGTKNPSSFGLWGKNGGCWYRLSEYYYDGRQHSPRTDEEHYCALEKICRGYRIRCVVVDPSAASFMETIRRHGRFPVLPAKNEVLQGIRRTGLALKEGRIRICHGCRDTWREFSLYRWQDGKEEPLKENDHAMDDIRYFVSTVLRQESGGFAAAAVPRKERKEKS</sequence>
<dbReference type="Pfam" id="PF03237">
    <property type="entry name" value="Terminase_6N"/>
    <property type="match status" value="1"/>
</dbReference>
<name>A0A859DN13_9FIRM</name>
<accession>A0A859DN13</accession>
<protein>
    <submittedName>
        <fullName evidence="1">PBSX family phage terminase large subunit</fullName>
    </submittedName>
</protein>
<evidence type="ECO:0000313" key="1">
    <source>
        <dbReference type="EMBL" id="QKN23116.1"/>
    </source>
</evidence>
<dbReference type="NCBIfam" id="TIGR01547">
    <property type="entry name" value="phage_term_2"/>
    <property type="match status" value="1"/>
</dbReference>
<dbReference type="InterPro" id="IPR006437">
    <property type="entry name" value="Phage_terminase_lsu"/>
</dbReference>
<proteinExistence type="predicted"/>
<dbReference type="EMBL" id="CP046051">
    <property type="protein sequence ID" value="QKN23116.1"/>
    <property type="molecule type" value="Genomic_DNA"/>
</dbReference>
<dbReference type="KEGG" id="clf:GJQ69_00605"/>
<reference evidence="1 2" key="1">
    <citation type="submission" date="2019-11" db="EMBL/GenBank/DDBJ databases">
        <authorList>
            <person name="Ren C."/>
            <person name="Wang H."/>
            <person name="Xu Y."/>
        </authorList>
    </citation>
    <scope>NUCLEOTIDE SEQUENCE [LARGE SCALE GENOMIC DNA]</scope>
    <source>
        <strain evidence="1 2">LBM 19010</strain>
    </source>
</reference>
<dbReference type="AlphaFoldDB" id="A0A859DN13"/>
<dbReference type="Gene3D" id="3.30.420.280">
    <property type="match status" value="1"/>
</dbReference>
<organism evidence="1 2">
    <name type="scientific">Caproicibacterium lactatifermentans</name>
    <dbReference type="NCBI Taxonomy" id="2666138"/>
    <lineage>
        <taxon>Bacteria</taxon>
        <taxon>Bacillati</taxon>
        <taxon>Bacillota</taxon>
        <taxon>Clostridia</taxon>
        <taxon>Eubacteriales</taxon>
        <taxon>Oscillospiraceae</taxon>
        <taxon>Caproicibacterium</taxon>
    </lineage>
</organism>
<dbReference type="Proteomes" id="UP000501316">
    <property type="component" value="Chromosome"/>
</dbReference>
<evidence type="ECO:0000313" key="2">
    <source>
        <dbReference type="Proteomes" id="UP000501316"/>
    </source>
</evidence>
<dbReference type="Gene3D" id="3.40.50.300">
    <property type="entry name" value="P-loop containing nucleotide triphosphate hydrolases"/>
    <property type="match status" value="1"/>
</dbReference>
<gene>
    <name evidence="1" type="ORF">GJQ69_00605</name>
</gene>